<reference evidence="1" key="1">
    <citation type="submission" date="2022-06" db="EMBL/GenBank/DDBJ databases">
        <title>Genome sequence of Phormidium yuhuli AB48 isolated from an industrial photobioreactor environment.</title>
        <authorList>
            <person name="Qiu Y."/>
            <person name="Noonan A.J.C."/>
            <person name="Dofher K."/>
            <person name="Koch M."/>
            <person name="Kieft B."/>
            <person name="Lin X."/>
            <person name="Ziels R.M."/>
            <person name="Hallam S.J."/>
        </authorList>
    </citation>
    <scope>NUCLEOTIDE SEQUENCE</scope>
    <source>
        <strain evidence="1">AB48</strain>
    </source>
</reference>
<accession>A0ABY5AQR7</accession>
<dbReference type="Proteomes" id="UP001056708">
    <property type="component" value="Chromosome"/>
</dbReference>
<gene>
    <name evidence="1" type="ORF">NEA10_20205</name>
</gene>
<organism evidence="1 2">
    <name type="scientific">Phormidium yuhuli AB48</name>
    <dbReference type="NCBI Taxonomy" id="2940671"/>
    <lineage>
        <taxon>Bacteria</taxon>
        <taxon>Bacillati</taxon>
        <taxon>Cyanobacteriota</taxon>
        <taxon>Cyanophyceae</taxon>
        <taxon>Oscillatoriophycideae</taxon>
        <taxon>Oscillatoriales</taxon>
        <taxon>Oscillatoriaceae</taxon>
        <taxon>Phormidium</taxon>
        <taxon>Phormidium yuhuli</taxon>
    </lineage>
</organism>
<evidence type="ECO:0000313" key="1">
    <source>
        <dbReference type="EMBL" id="USR91116.1"/>
    </source>
</evidence>
<dbReference type="RefSeq" id="WP_252663147.1">
    <property type="nucleotide sequence ID" value="NZ_CP098611.1"/>
</dbReference>
<sequence>MSCNVYQPHLLILPEDEANKDIANGFQQSFSVNERSLQILPYARGFSDVLRQFETSQAPGLRRFPPRRILLLVDFDDRGVSTPSEFSAIARRLEYIRGEIPDDLAERTFVMGVRNEPETLRTEVKMGLEAIGRELAQDCPQEKSFLWNHPLLCHNEPERDRLLKSCSDFLFRSF</sequence>
<evidence type="ECO:0000313" key="2">
    <source>
        <dbReference type="Proteomes" id="UP001056708"/>
    </source>
</evidence>
<dbReference type="EMBL" id="CP098611">
    <property type="protein sequence ID" value="USR91116.1"/>
    <property type="molecule type" value="Genomic_DNA"/>
</dbReference>
<protein>
    <submittedName>
        <fullName evidence="1">Uncharacterized protein</fullName>
    </submittedName>
</protein>
<keyword evidence="2" id="KW-1185">Reference proteome</keyword>
<name>A0ABY5AQR7_9CYAN</name>
<proteinExistence type="predicted"/>